<evidence type="ECO:0000313" key="1">
    <source>
        <dbReference type="EMBL" id="SDY71139.1"/>
    </source>
</evidence>
<dbReference type="InterPro" id="IPR049975">
    <property type="entry name" value="SAV_915-like_dom"/>
</dbReference>
<dbReference type="NCBIfam" id="NF042914">
    <property type="entry name" value="SAV915_dom"/>
    <property type="match status" value="1"/>
</dbReference>
<dbReference type="AlphaFoldDB" id="A0A1H3M4K6"/>
<protein>
    <recommendedName>
        <fullName evidence="3">SseB protein N-terminal domain-containing protein</fullName>
    </recommendedName>
</protein>
<accession>A0A1H3M4K6</accession>
<dbReference type="Proteomes" id="UP000199515">
    <property type="component" value="Unassembled WGS sequence"/>
</dbReference>
<dbReference type="STRING" id="589385.SAMN05421504_106475"/>
<gene>
    <name evidence="1" type="ORF">SAMN05421504_106475</name>
</gene>
<dbReference type="EMBL" id="FNON01000006">
    <property type="protein sequence ID" value="SDY71139.1"/>
    <property type="molecule type" value="Genomic_DNA"/>
</dbReference>
<evidence type="ECO:0008006" key="3">
    <source>
        <dbReference type="Google" id="ProtNLM"/>
    </source>
</evidence>
<dbReference type="OrthoDB" id="3256619at2"/>
<evidence type="ECO:0000313" key="2">
    <source>
        <dbReference type="Proteomes" id="UP000199515"/>
    </source>
</evidence>
<sequence>MHVYVVSVTNPSLPPVLFLPTGTPVPGEAGTSAEASIELRNTPDGSIALVAFSTLDQLVECCGENQHWVRVSTEHLPKLHARQHYDLIMLDSPLPEGLRH</sequence>
<proteinExistence type="predicted"/>
<reference evidence="1 2" key="1">
    <citation type="submission" date="2016-10" db="EMBL/GenBank/DDBJ databases">
        <authorList>
            <person name="de Groot N.N."/>
        </authorList>
    </citation>
    <scope>NUCLEOTIDE SEQUENCE [LARGE SCALE GENOMIC DNA]</scope>
    <source>
        <strain evidence="1 2">CPCC 202699</strain>
    </source>
</reference>
<keyword evidence="2" id="KW-1185">Reference proteome</keyword>
<organism evidence="1 2">
    <name type="scientific">Amycolatopsis xylanica</name>
    <dbReference type="NCBI Taxonomy" id="589385"/>
    <lineage>
        <taxon>Bacteria</taxon>
        <taxon>Bacillati</taxon>
        <taxon>Actinomycetota</taxon>
        <taxon>Actinomycetes</taxon>
        <taxon>Pseudonocardiales</taxon>
        <taxon>Pseudonocardiaceae</taxon>
        <taxon>Amycolatopsis</taxon>
    </lineage>
</organism>
<name>A0A1H3M4K6_9PSEU</name>